<dbReference type="EMBL" id="JYDW01000091">
    <property type="protein sequence ID" value="KRZ56577.1"/>
    <property type="molecule type" value="Genomic_DNA"/>
</dbReference>
<reference evidence="1 2" key="1">
    <citation type="submission" date="2015-05" db="EMBL/GenBank/DDBJ databases">
        <title>Evolution of Trichinella species and genotypes.</title>
        <authorList>
            <person name="Korhonen P.K."/>
            <person name="Edoardo P."/>
            <person name="Giuseppe L.R."/>
            <person name="Gasser R.B."/>
        </authorList>
    </citation>
    <scope>NUCLEOTIDE SEQUENCE [LARGE SCALE GENOMIC DNA]</scope>
    <source>
        <strain evidence="1">ISS10</strain>
    </source>
</reference>
<evidence type="ECO:0000313" key="2">
    <source>
        <dbReference type="Proteomes" id="UP000054721"/>
    </source>
</evidence>
<evidence type="ECO:0000313" key="1">
    <source>
        <dbReference type="EMBL" id="KRZ56577.1"/>
    </source>
</evidence>
<sequence>MVAGTVCLPNCSTIWNALQFISGSVFLESVLENPYEFVSMFLTLYSSYSSATRYNISPVLSSLLCQFSDMQSPKV</sequence>
<dbReference type="Proteomes" id="UP000054721">
    <property type="component" value="Unassembled WGS sequence"/>
</dbReference>
<name>A0A0V1LAS0_9BILA</name>
<dbReference type="AlphaFoldDB" id="A0A0V1LAS0"/>
<keyword evidence="2" id="KW-1185">Reference proteome</keyword>
<comment type="caution">
    <text evidence="1">The sequence shown here is derived from an EMBL/GenBank/DDBJ whole genome shotgun (WGS) entry which is preliminary data.</text>
</comment>
<gene>
    <name evidence="1" type="ORF">T02_29</name>
</gene>
<protein>
    <submittedName>
        <fullName evidence="1">Uncharacterized protein</fullName>
    </submittedName>
</protein>
<organism evidence="1 2">
    <name type="scientific">Trichinella nativa</name>
    <dbReference type="NCBI Taxonomy" id="6335"/>
    <lineage>
        <taxon>Eukaryota</taxon>
        <taxon>Metazoa</taxon>
        <taxon>Ecdysozoa</taxon>
        <taxon>Nematoda</taxon>
        <taxon>Enoplea</taxon>
        <taxon>Dorylaimia</taxon>
        <taxon>Trichinellida</taxon>
        <taxon>Trichinellidae</taxon>
        <taxon>Trichinella</taxon>
    </lineage>
</organism>
<proteinExistence type="predicted"/>
<accession>A0A0V1LAS0</accession>